<reference evidence="1" key="2">
    <citation type="submission" date="2021-10" db="EMBL/GenBank/DDBJ databases">
        <title>Phylogenomics reveals ancestral predisposition of the termite-cultivated fungus Termitomyces towards a domesticated lifestyle.</title>
        <authorList>
            <person name="Auxier B."/>
            <person name="Grum-Grzhimaylo A."/>
            <person name="Cardenas M.E."/>
            <person name="Lodge J.D."/>
            <person name="Laessoe T."/>
            <person name="Pedersen O."/>
            <person name="Smith M.E."/>
            <person name="Kuyper T.W."/>
            <person name="Franco-Molano E.A."/>
            <person name="Baroni T.J."/>
            <person name="Aanen D.K."/>
        </authorList>
    </citation>
    <scope>NUCLEOTIDE SEQUENCE</scope>
    <source>
        <strain evidence="1">AP01</strain>
        <tissue evidence="1">Mycelium</tissue>
    </source>
</reference>
<dbReference type="AlphaFoldDB" id="A0A9P7G029"/>
<dbReference type="OrthoDB" id="1431934at2759"/>
<evidence type="ECO:0000313" key="2">
    <source>
        <dbReference type="Proteomes" id="UP000775547"/>
    </source>
</evidence>
<organism evidence="1 2">
    <name type="scientific">Asterophora parasitica</name>
    <dbReference type="NCBI Taxonomy" id="117018"/>
    <lineage>
        <taxon>Eukaryota</taxon>
        <taxon>Fungi</taxon>
        <taxon>Dikarya</taxon>
        <taxon>Basidiomycota</taxon>
        <taxon>Agaricomycotina</taxon>
        <taxon>Agaricomycetes</taxon>
        <taxon>Agaricomycetidae</taxon>
        <taxon>Agaricales</taxon>
        <taxon>Tricholomatineae</taxon>
        <taxon>Lyophyllaceae</taxon>
        <taxon>Asterophora</taxon>
    </lineage>
</organism>
<proteinExistence type="predicted"/>
<name>A0A9P7G029_9AGAR</name>
<keyword evidence="2" id="KW-1185">Reference proteome</keyword>
<sequence>METIPAFESAHVAAEENVRIREAERQAVRRREDRIREAARLAEQEAWVKTQHEVLGSTRITCAAGREIRDHGIVSGFESRLFTIYNLPANVRHDEIIQLFTQQGVNCDAIHILSISPVNEDRREAKVITSAEWESAIVSVLGGIEFRNNRLQVQAGENTSNTALDESSVQGIDTLTMTVFAPSSIMVAKLTPRHAISTERSLRNGESKR</sequence>
<dbReference type="EMBL" id="JABCKV010000796">
    <property type="protein sequence ID" value="KAG5640370.1"/>
    <property type="molecule type" value="Genomic_DNA"/>
</dbReference>
<protein>
    <submittedName>
        <fullName evidence="1">Uncharacterized protein</fullName>
    </submittedName>
</protein>
<gene>
    <name evidence="1" type="ORF">DXG03_008890</name>
</gene>
<comment type="caution">
    <text evidence="1">The sequence shown here is derived from an EMBL/GenBank/DDBJ whole genome shotgun (WGS) entry which is preliminary data.</text>
</comment>
<reference evidence="1" key="1">
    <citation type="submission" date="2020-07" db="EMBL/GenBank/DDBJ databases">
        <authorList>
            <person name="Nieuwenhuis M."/>
            <person name="Van De Peppel L.J.J."/>
        </authorList>
    </citation>
    <scope>NUCLEOTIDE SEQUENCE</scope>
    <source>
        <strain evidence="1">AP01</strain>
        <tissue evidence="1">Mycelium</tissue>
    </source>
</reference>
<dbReference type="Proteomes" id="UP000775547">
    <property type="component" value="Unassembled WGS sequence"/>
</dbReference>
<accession>A0A9P7G029</accession>
<evidence type="ECO:0000313" key="1">
    <source>
        <dbReference type="EMBL" id="KAG5640370.1"/>
    </source>
</evidence>